<proteinExistence type="inferred from homology"/>
<protein>
    <recommendedName>
        <fullName evidence="8">tRNA(Ile)-lysidine synthase</fullName>
        <ecNumber evidence="8">6.3.4.19</ecNumber>
    </recommendedName>
    <alternativeName>
        <fullName evidence="8">tRNA(Ile)-2-lysyl-cytidine synthase</fullName>
    </alternativeName>
    <alternativeName>
        <fullName evidence="8">tRNA(Ile)-lysidine synthetase</fullName>
    </alternativeName>
</protein>
<dbReference type="CDD" id="cd01992">
    <property type="entry name" value="TilS_N"/>
    <property type="match status" value="1"/>
</dbReference>
<dbReference type="SUPFAM" id="SSF56037">
    <property type="entry name" value="PheT/TilS domain"/>
    <property type="match status" value="1"/>
</dbReference>
<evidence type="ECO:0000313" key="11">
    <source>
        <dbReference type="Proteomes" id="UP000321513"/>
    </source>
</evidence>
<evidence type="ECO:0000313" key="10">
    <source>
        <dbReference type="EMBL" id="GEO08068.1"/>
    </source>
</evidence>
<keyword evidence="3 8" id="KW-0436">Ligase</keyword>
<dbReference type="NCBIfam" id="TIGR02433">
    <property type="entry name" value="lysidine_TilS_C"/>
    <property type="match status" value="1"/>
</dbReference>
<dbReference type="InterPro" id="IPR012795">
    <property type="entry name" value="tRNA_Ile_lys_synt_N"/>
</dbReference>
<dbReference type="PANTHER" id="PTHR43033">
    <property type="entry name" value="TRNA(ILE)-LYSIDINE SYNTHASE-RELATED"/>
    <property type="match status" value="1"/>
</dbReference>
<dbReference type="AlphaFoldDB" id="A0A512B7Y1"/>
<dbReference type="SMART" id="SM00977">
    <property type="entry name" value="TilS_C"/>
    <property type="match status" value="1"/>
</dbReference>
<sequence>MNLLESFVQHLKQFPFIQPKQKQLLAVSGGVDSVVLCELMYKAGYDFLIAHCNFQLRGAESERDEQFVRSLGEKYGKGVLVQKFETERYAADNKASIQVAARKLRYDWFRSILHGEEDAAQENFNAQSIEQPELTPHNSTLTPYKAQHKPHYIVTAHHANDNIETILMNFFKGTGIAGLHGILPVQGKIFRPLLFAKKEELLDYADQNQLTYVEDSSNLTDKYTRNFFRQHLFPLLKEIYPEVEDNLLKNIERFSEAEELYKQAVEQHKKKLLEVKANEIHIPVLKLQKTPAVSTIVYEIVKDFGFKAIQVSEVVRLLESETGKYVLSSSHRVIKNRKWLIISPVATTEASNILIEEKDKQVIFNGGELLLKTIKLSSSFQIPSDKTVAGVDQGLIVFPLLLRKWKQGDYFYPLGMKKKKKLSRFFGDQKLSKTEKENVWVVEMDKKIVWIVGHRIDDRFKITPSTKEVLELKLQQ</sequence>
<comment type="similarity">
    <text evidence="8">Belongs to the tRNA(Ile)-lysidine synthase family.</text>
</comment>
<evidence type="ECO:0000256" key="7">
    <source>
        <dbReference type="ARBA" id="ARBA00048539"/>
    </source>
</evidence>
<dbReference type="InterPro" id="IPR014729">
    <property type="entry name" value="Rossmann-like_a/b/a_fold"/>
</dbReference>
<dbReference type="SUPFAM" id="SSF52402">
    <property type="entry name" value="Adenine nucleotide alpha hydrolases-like"/>
    <property type="match status" value="1"/>
</dbReference>
<keyword evidence="6 8" id="KW-0067">ATP-binding</keyword>
<dbReference type="GO" id="GO:0006400">
    <property type="term" value="P:tRNA modification"/>
    <property type="evidence" value="ECO:0007669"/>
    <property type="project" value="UniProtKB-UniRule"/>
</dbReference>
<feature type="binding site" evidence="8">
    <location>
        <begin position="28"/>
        <end position="33"/>
    </location>
    <ligand>
        <name>ATP</name>
        <dbReference type="ChEBI" id="CHEBI:30616"/>
    </ligand>
</feature>
<evidence type="ECO:0000256" key="3">
    <source>
        <dbReference type="ARBA" id="ARBA00022598"/>
    </source>
</evidence>
<comment type="domain">
    <text evidence="8">The N-terminal region contains the highly conserved SGGXDS motif, predicted to be a P-loop motif involved in ATP binding.</text>
</comment>
<evidence type="ECO:0000259" key="9">
    <source>
        <dbReference type="SMART" id="SM00977"/>
    </source>
</evidence>
<dbReference type="InterPro" id="IPR012796">
    <property type="entry name" value="Lysidine-tRNA-synth_C"/>
</dbReference>
<dbReference type="OrthoDB" id="9807403at2"/>
<evidence type="ECO:0000256" key="4">
    <source>
        <dbReference type="ARBA" id="ARBA00022694"/>
    </source>
</evidence>
<evidence type="ECO:0000256" key="6">
    <source>
        <dbReference type="ARBA" id="ARBA00022840"/>
    </source>
</evidence>
<keyword evidence="4 8" id="KW-0819">tRNA processing</keyword>
<dbReference type="Proteomes" id="UP000321513">
    <property type="component" value="Unassembled WGS sequence"/>
</dbReference>
<comment type="catalytic activity">
    <reaction evidence="7 8">
        <text>cytidine(34) in tRNA(Ile2) + L-lysine + ATP = lysidine(34) in tRNA(Ile2) + AMP + diphosphate + H(+)</text>
        <dbReference type="Rhea" id="RHEA:43744"/>
        <dbReference type="Rhea" id="RHEA-COMP:10625"/>
        <dbReference type="Rhea" id="RHEA-COMP:10670"/>
        <dbReference type="ChEBI" id="CHEBI:15378"/>
        <dbReference type="ChEBI" id="CHEBI:30616"/>
        <dbReference type="ChEBI" id="CHEBI:32551"/>
        <dbReference type="ChEBI" id="CHEBI:33019"/>
        <dbReference type="ChEBI" id="CHEBI:82748"/>
        <dbReference type="ChEBI" id="CHEBI:83665"/>
        <dbReference type="ChEBI" id="CHEBI:456215"/>
        <dbReference type="EC" id="6.3.4.19"/>
    </reaction>
</comment>
<dbReference type="GO" id="GO:0032267">
    <property type="term" value="F:tRNA(Ile)-lysidine synthase activity"/>
    <property type="evidence" value="ECO:0007669"/>
    <property type="project" value="UniProtKB-EC"/>
</dbReference>
<dbReference type="HAMAP" id="MF_01161">
    <property type="entry name" value="tRNA_Ile_lys_synt"/>
    <property type="match status" value="1"/>
</dbReference>
<dbReference type="PANTHER" id="PTHR43033:SF1">
    <property type="entry name" value="TRNA(ILE)-LYSIDINE SYNTHASE-RELATED"/>
    <property type="match status" value="1"/>
</dbReference>
<dbReference type="InterPro" id="IPR011063">
    <property type="entry name" value="TilS/TtcA_N"/>
</dbReference>
<dbReference type="GO" id="GO:0005737">
    <property type="term" value="C:cytoplasm"/>
    <property type="evidence" value="ECO:0007669"/>
    <property type="project" value="UniProtKB-SubCell"/>
</dbReference>
<evidence type="ECO:0000256" key="5">
    <source>
        <dbReference type="ARBA" id="ARBA00022741"/>
    </source>
</evidence>
<comment type="subcellular location">
    <subcellularLocation>
        <location evidence="1 8">Cytoplasm</location>
    </subcellularLocation>
</comment>
<dbReference type="Gene3D" id="3.40.50.620">
    <property type="entry name" value="HUPs"/>
    <property type="match status" value="1"/>
</dbReference>
<dbReference type="EC" id="6.3.4.19" evidence="8"/>
<feature type="domain" description="Lysidine-tRNA(Ile) synthetase C-terminal" evidence="9">
    <location>
        <begin position="400"/>
        <end position="472"/>
    </location>
</feature>
<dbReference type="Pfam" id="PF01171">
    <property type="entry name" value="ATP_bind_3"/>
    <property type="match status" value="2"/>
</dbReference>
<evidence type="ECO:0000256" key="2">
    <source>
        <dbReference type="ARBA" id="ARBA00022490"/>
    </source>
</evidence>
<keyword evidence="2 8" id="KW-0963">Cytoplasm</keyword>
<accession>A0A512B7Y1</accession>
<dbReference type="InterPro" id="IPR012094">
    <property type="entry name" value="tRNA_Ile_lys_synt"/>
</dbReference>
<keyword evidence="5 8" id="KW-0547">Nucleotide-binding</keyword>
<dbReference type="NCBIfam" id="TIGR02432">
    <property type="entry name" value="lysidine_TilS_N"/>
    <property type="match status" value="1"/>
</dbReference>
<dbReference type="Pfam" id="PF11734">
    <property type="entry name" value="TilS_C"/>
    <property type="match status" value="1"/>
</dbReference>
<evidence type="ECO:0000256" key="8">
    <source>
        <dbReference type="HAMAP-Rule" id="MF_01161"/>
    </source>
</evidence>
<dbReference type="GO" id="GO:0005524">
    <property type="term" value="F:ATP binding"/>
    <property type="evidence" value="ECO:0007669"/>
    <property type="project" value="UniProtKB-UniRule"/>
</dbReference>
<comment type="caution">
    <text evidence="10">The sequence shown here is derived from an EMBL/GenBank/DDBJ whole genome shotgun (WGS) entry which is preliminary data.</text>
</comment>
<evidence type="ECO:0000256" key="1">
    <source>
        <dbReference type="ARBA" id="ARBA00004496"/>
    </source>
</evidence>
<keyword evidence="11" id="KW-1185">Reference proteome</keyword>
<dbReference type="EMBL" id="BJYT01000001">
    <property type="protein sequence ID" value="GEO08068.1"/>
    <property type="molecule type" value="Genomic_DNA"/>
</dbReference>
<reference evidence="10 11" key="1">
    <citation type="submission" date="2019-07" db="EMBL/GenBank/DDBJ databases">
        <title>Whole genome shotgun sequence of Segetibacter aerophilus NBRC 106135.</title>
        <authorList>
            <person name="Hosoyama A."/>
            <person name="Uohara A."/>
            <person name="Ohji S."/>
            <person name="Ichikawa N."/>
        </authorList>
    </citation>
    <scope>NUCLEOTIDE SEQUENCE [LARGE SCALE GENOMIC DNA]</scope>
    <source>
        <strain evidence="10 11">NBRC 106135</strain>
    </source>
</reference>
<dbReference type="RefSeq" id="WP_147202026.1">
    <property type="nucleotide sequence ID" value="NZ_BJYT01000001.1"/>
</dbReference>
<organism evidence="10 11">
    <name type="scientific">Segetibacter aerophilus</name>
    <dbReference type="NCBI Taxonomy" id="670293"/>
    <lineage>
        <taxon>Bacteria</taxon>
        <taxon>Pseudomonadati</taxon>
        <taxon>Bacteroidota</taxon>
        <taxon>Chitinophagia</taxon>
        <taxon>Chitinophagales</taxon>
        <taxon>Chitinophagaceae</taxon>
        <taxon>Segetibacter</taxon>
    </lineage>
</organism>
<name>A0A512B7Y1_9BACT</name>
<comment type="function">
    <text evidence="8">Ligates lysine onto the cytidine present at position 34 of the AUA codon-specific tRNA(Ile) that contains the anticodon CAU, in an ATP-dependent manner. Cytidine is converted to lysidine, thus changing the amino acid specificity of the tRNA from methionine to isoleucine.</text>
</comment>
<gene>
    <name evidence="8 10" type="primary">tilS</name>
    <name evidence="10" type="ORF">SAE01_05640</name>
</gene>